<comment type="similarity">
    <text evidence="1">Belongs to the ABC transporter superfamily.</text>
</comment>
<dbReference type="SMART" id="SM00382">
    <property type="entry name" value="AAA"/>
    <property type="match status" value="1"/>
</dbReference>
<evidence type="ECO:0000259" key="5">
    <source>
        <dbReference type="PROSITE" id="PS50893"/>
    </source>
</evidence>
<dbReference type="InterPro" id="IPR003439">
    <property type="entry name" value="ABC_transporter-like_ATP-bd"/>
</dbReference>
<keyword evidence="2" id="KW-0813">Transport</keyword>
<dbReference type="Pfam" id="PF00005">
    <property type="entry name" value="ABC_tran"/>
    <property type="match status" value="1"/>
</dbReference>
<gene>
    <name evidence="6" type="ORF">J2S15_001690</name>
</gene>
<keyword evidence="4 6" id="KW-0067">ATP-binding</keyword>
<accession>A0ABU0E2B2</accession>
<evidence type="ECO:0000313" key="6">
    <source>
        <dbReference type="EMBL" id="MDQ0360945.1"/>
    </source>
</evidence>
<evidence type="ECO:0000313" key="7">
    <source>
        <dbReference type="Proteomes" id="UP001230220"/>
    </source>
</evidence>
<dbReference type="Proteomes" id="UP001230220">
    <property type="component" value="Unassembled WGS sequence"/>
</dbReference>
<dbReference type="PANTHER" id="PTHR42798:SF7">
    <property type="entry name" value="ALPHA-D-RIBOSE 1-METHYLPHOSPHONATE 5-TRIPHOSPHATE SYNTHASE SUBUNIT PHNL"/>
    <property type="match status" value="1"/>
</dbReference>
<evidence type="ECO:0000256" key="1">
    <source>
        <dbReference type="ARBA" id="ARBA00005417"/>
    </source>
</evidence>
<dbReference type="Gene3D" id="3.40.50.300">
    <property type="entry name" value="P-loop containing nucleotide triphosphate hydrolases"/>
    <property type="match status" value="1"/>
</dbReference>
<keyword evidence="3" id="KW-0547">Nucleotide-binding</keyword>
<reference evidence="6 7" key="1">
    <citation type="submission" date="2023-07" db="EMBL/GenBank/DDBJ databases">
        <title>Genomic Encyclopedia of Type Strains, Phase IV (KMG-IV): sequencing the most valuable type-strain genomes for metagenomic binning, comparative biology and taxonomic classification.</title>
        <authorList>
            <person name="Goeker M."/>
        </authorList>
    </citation>
    <scope>NUCLEOTIDE SEQUENCE [LARGE SCALE GENOMIC DNA]</scope>
    <source>
        <strain evidence="6 7">DSM 16784</strain>
    </source>
</reference>
<name>A0ABU0E2B2_9FIRM</name>
<comment type="caution">
    <text evidence="6">The sequence shown here is derived from an EMBL/GenBank/DDBJ whole genome shotgun (WGS) entry which is preliminary data.</text>
</comment>
<dbReference type="SUPFAM" id="SSF52540">
    <property type="entry name" value="P-loop containing nucleoside triphosphate hydrolases"/>
    <property type="match status" value="1"/>
</dbReference>
<dbReference type="PANTHER" id="PTHR42798">
    <property type="entry name" value="LIPOPROTEIN-RELEASING SYSTEM ATP-BINDING PROTEIN LOLD"/>
    <property type="match status" value="1"/>
</dbReference>
<evidence type="ECO:0000256" key="2">
    <source>
        <dbReference type="ARBA" id="ARBA00022448"/>
    </source>
</evidence>
<organism evidence="6 7">
    <name type="scientific">Breznakia pachnodae</name>
    <dbReference type="NCBI Taxonomy" id="265178"/>
    <lineage>
        <taxon>Bacteria</taxon>
        <taxon>Bacillati</taxon>
        <taxon>Bacillota</taxon>
        <taxon>Erysipelotrichia</taxon>
        <taxon>Erysipelotrichales</taxon>
        <taxon>Erysipelotrichaceae</taxon>
        <taxon>Breznakia</taxon>
    </lineage>
</organism>
<sequence>MLKIVNITKSYANNGVQNHVLSNLSTEIHDGDFTVIMGSSGSGKSTLLYCLSGMEEITSGEVYYNDKAVHKMSEKEVANYRRNDIGFVFQQMQLIENLTIFENIAIPGYLVEKNTKNVHNHANELLKQFEIEKVAKHLPSQCSGGEQQRGGIARALINKPSVIFADEPTGALNSKMSINVLDALTSINDKGQSIVMVTHDVKAALRANRILYLQDGTILGDLKLPSYHDQDSKSRETQVISWLTSMGW</sequence>
<dbReference type="CDD" id="cd03255">
    <property type="entry name" value="ABC_MJ0796_LolCDE_FtsE"/>
    <property type="match status" value="1"/>
</dbReference>
<evidence type="ECO:0000256" key="3">
    <source>
        <dbReference type="ARBA" id="ARBA00022741"/>
    </source>
</evidence>
<dbReference type="InterPro" id="IPR003593">
    <property type="entry name" value="AAA+_ATPase"/>
</dbReference>
<protein>
    <submittedName>
        <fullName evidence="6">ABC transport system ATP-binding protein</fullName>
    </submittedName>
</protein>
<dbReference type="GO" id="GO:0005524">
    <property type="term" value="F:ATP binding"/>
    <property type="evidence" value="ECO:0007669"/>
    <property type="project" value="UniProtKB-KW"/>
</dbReference>
<keyword evidence="7" id="KW-1185">Reference proteome</keyword>
<dbReference type="RefSeq" id="WP_307407233.1">
    <property type="nucleotide sequence ID" value="NZ_JAUSUR010000002.1"/>
</dbReference>
<evidence type="ECO:0000256" key="4">
    <source>
        <dbReference type="ARBA" id="ARBA00022840"/>
    </source>
</evidence>
<dbReference type="InterPro" id="IPR017911">
    <property type="entry name" value="MacB-like_ATP-bd"/>
</dbReference>
<dbReference type="EMBL" id="JAUSUR010000002">
    <property type="protein sequence ID" value="MDQ0360945.1"/>
    <property type="molecule type" value="Genomic_DNA"/>
</dbReference>
<dbReference type="InterPro" id="IPR027417">
    <property type="entry name" value="P-loop_NTPase"/>
</dbReference>
<dbReference type="PROSITE" id="PS50893">
    <property type="entry name" value="ABC_TRANSPORTER_2"/>
    <property type="match status" value="1"/>
</dbReference>
<proteinExistence type="inferred from homology"/>
<feature type="domain" description="ABC transporter" evidence="5">
    <location>
        <begin position="2"/>
        <end position="240"/>
    </location>
</feature>